<dbReference type="GO" id="GO:0016020">
    <property type="term" value="C:membrane"/>
    <property type="evidence" value="ECO:0007669"/>
    <property type="project" value="UniProtKB-SubCell"/>
</dbReference>
<dbReference type="Proteomes" id="UP000290624">
    <property type="component" value="Unassembled WGS sequence"/>
</dbReference>
<dbReference type="RefSeq" id="WP_129459467.1">
    <property type="nucleotide sequence ID" value="NZ_PPCV01000009.1"/>
</dbReference>
<dbReference type="OrthoDB" id="5242957at2"/>
<evidence type="ECO:0000256" key="1">
    <source>
        <dbReference type="ARBA" id="ARBA00004141"/>
    </source>
</evidence>
<dbReference type="PANTHER" id="PTHR30238">
    <property type="entry name" value="MEMBRANE BOUND PREDICTED REDOX MODULATOR"/>
    <property type="match status" value="1"/>
</dbReference>
<gene>
    <name evidence="7" type="ORF">C1706_11955</name>
</gene>
<feature type="transmembrane region" description="Helical" evidence="6">
    <location>
        <begin position="20"/>
        <end position="38"/>
    </location>
</feature>
<dbReference type="NCBIfam" id="TIGR03718">
    <property type="entry name" value="R_switched_Alx"/>
    <property type="match status" value="1"/>
</dbReference>
<feature type="transmembrane region" description="Helical" evidence="6">
    <location>
        <begin position="115"/>
        <end position="135"/>
    </location>
</feature>
<feature type="transmembrane region" description="Helical" evidence="6">
    <location>
        <begin position="90"/>
        <end position="108"/>
    </location>
</feature>
<dbReference type="InterPro" id="IPR022369">
    <property type="entry name" value="Integral_membrane_TerC_rswitch"/>
</dbReference>
<evidence type="ECO:0000256" key="2">
    <source>
        <dbReference type="ARBA" id="ARBA00007511"/>
    </source>
</evidence>
<keyword evidence="8" id="KW-1185">Reference proteome</keyword>
<feature type="transmembrane region" description="Helical" evidence="6">
    <location>
        <begin position="50"/>
        <end position="70"/>
    </location>
</feature>
<comment type="subcellular location">
    <subcellularLocation>
        <location evidence="1">Membrane</location>
        <topology evidence="1">Multi-pass membrane protein</topology>
    </subcellularLocation>
</comment>
<feature type="transmembrane region" description="Helical" evidence="6">
    <location>
        <begin position="302"/>
        <end position="322"/>
    </location>
</feature>
<comment type="caution">
    <text evidence="7">The sequence shown here is derived from an EMBL/GenBank/DDBJ whole genome shotgun (WGS) entry which is preliminary data.</text>
</comment>
<reference evidence="7 8" key="1">
    <citation type="submission" date="2018-01" db="EMBL/GenBank/DDBJ databases">
        <title>Lactibacter flavus gen. nov., sp. nov., a novel bacterium of the family Propionibacteriaceae isolated from raw milk and dairy products.</title>
        <authorList>
            <person name="Wenning M."/>
            <person name="Breitenwieser F."/>
            <person name="Huptas C."/>
            <person name="von Neubeck M."/>
            <person name="Busse H.-J."/>
            <person name="Scherer S."/>
        </authorList>
    </citation>
    <scope>NUCLEOTIDE SEQUENCE [LARGE SCALE GENOMIC DNA]</scope>
    <source>
        <strain evidence="7 8">VG341</strain>
    </source>
</reference>
<dbReference type="AlphaFoldDB" id="A0A4Q2EHM1"/>
<evidence type="ECO:0000313" key="8">
    <source>
        <dbReference type="Proteomes" id="UP000290624"/>
    </source>
</evidence>
<evidence type="ECO:0000256" key="5">
    <source>
        <dbReference type="ARBA" id="ARBA00023136"/>
    </source>
</evidence>
<feature type="transmembrane region" description="Helical" evidence="6">
    <location>
        <begin position="205"/>
        <end position="225"/>
    </location>
</feature>
<evidence type="ECO:0000256" key="4">
    <source>
        <dbReference type="ARBA" id="ARBA00022989"/>
    </source>
</evidence>
<evidence type="ECO:0000256" key="3">
    <source>
        <dbReference type="ARBA" id="ARBA00022692"/>
    </source>
</evidence>
<proteinExistence type="inferred from homology"/>
<dbReference type="Pfam" id="PF03741">
    <property type="entry name" value="TerC"/>
    <property type="match status" value="1"/>
</dbReference>
<feature type="transmembrane region" description="Helical" evidence="6">
    <location>
        <begin position="271"/>
        <end position="296"/>
    </location>
</feature>
<keyword evidence="5 6" id="KW-0472">Membrane</keyword>
<keyword evidence="4 6" id="KW-1133">Transmembrane helix</keyword>
<feature type="transmembrane region" description="Helical" evidence="6">
    <location>
        <begin position="141"/>
        <end position="160"/>
    </location>
</feature>
<evidence type="ECO:0000256" key="6">
    <source>
        <dbReference type="SAM" id="Phobius"/>
    </source>
</evidence>
<dbReference type="EMBL" id="PPCV01000009">
    <property type="protein sequence ID" value="RXW31375.1"/>
    <property type="molecule type" value="Genomic_DNA"/>
</dbReference>
<comment type="similarity">
    <text evidence="2">Belongs to the TerC family.</text>
</comment>
<name>A0A4Q2EHM1_9ACTN</name>
<dbReference type="PANTHER" id="PTHR30238:SF0">
    <property type="entry name" value="THYLAKOID MEMBRANE PROTEIN TERC, CHLOROPLASTIC"/>
    <property type="match status" value="1"/>
</dbReference>
<accession>A0A4Q2EHM1</accession>
<dbReference type="InterPro" id="IPR005496">
    <property type="entry name" value="Integral_membrane_TerC"/>
</dbReference>
<feature type="transmembrane region" description="Helical" evidence="6">
    <location>
        <begin position="240"/>
        <end position="259"/>
    </location>
</feature>
<protein>
    <submittedName>
        <fullName evidence="7">Tellurium resistance protein TerC</fullName>
    </submittedName>
</protein>
<evidence type="ECO:0000313" key="7">
    <source>
        <dbReference type="EMBL" id="RXW31375.1"/>
    </source>
</evidence>
<organism evidence="7 8">
    <name type="scientific">Propioniciclava flava</name>
    <dbReference type="NCBI Taxonomy" id="2072026"/>
    <lineage>
        <taxon>Bacteria</taxon>
        <taxon>Bacillati</taxon>
        <taxon>Actinomycetota</taxon>
        <taxon>Actinomycetes</taxon>
        <taxon>Propionibacteriales</taxon>
        <taxon>Propionibacteriaceae</taxon>
        <taxon>Propioniciclava</taxon>
    </lineage>
</organism>
<sequence length="342" mass="37088">MHPTFLPLEAGLDTIGTPALWAWTIGGVIALFVLDFLITRRPHEVSMKEAIGWSIVYIALPVLFGVYLLAQFGGQIGLEYYTGYLVEKSLSVDNLFVFMLILSGFAVPKELQQRVLLIGVAGALVLRAIFIAVGATLIAQFAITFLFFGLILLATAVKVWRDAQGESHDTDVSELKIVKVIRRFWPVTDDYQGTKMVVREAGRRALTPLAVVTIAILGTDIMFAIDSVPAVYGITGDPYLVFVTNAFALLGLRALYFVLQGVLAKLVHLSYGLAIILAFIGVKLVLHWAHGVWAWVPTVPTLASLGVIVGILALVTITSLIANRRAEQAADQADRSPDSAGV</sequence>
<keyword evidence="3 6" id="KW-0812">Transmembrane</keyword>